<evidence type="ECO:0000313" key="1">
    <source>
        <dbReference type="EMBL" id="ERT68464.1"/>
    </source>
</evidence>
<name>U7VBE1_9FUSO</name>
<dbReference type="HOGENOM" id="CLU_920394_0_0_0"/>
<proteinExistence type="predicted"/>
<dbReference type="RefSeq" id="WP_023051160.1">
    <property type="nucleotide sequence ID" value="NZ_CP173065.2"/>
</dbReference>
<organism evidence="1 2">
    <name type="scientific">Cetobacterium somerae ATCC BAA-474</name>
    <dbReference type="NCBI Taxonomy" id="1319815"/>
    <lineage>
        <taxon>Bacteria</taxon>
        <taxon>Fusobacteriati</taxon>
        <taxon>Fusobacteriota</taxon>
        <taxon>Fusobacteriia</taxon>
        <taxon>Fusobacteriales</taxon>
        <taxon>Fusobacteriaceae</taxon>
        <taxon>Cetobacterium</taxon>
    </lineage>
</organism>
<gene>
    <name evidence="1" type="ORF">HMPREF0202_01623</name>
</gene>
<dbReference type="AlphaFoldDB" id="U7VBE1"/>
<dbReference type="STRING" id="1319815.HMPREF0202_01623"/>
<dbReference type="EMBL" id="AXZF01000064">
    <property type="protein sequence ID" value="ERT68464.1"/>
    <property type="molecule type" value="Genomic_DNA"/>
</dbReference>
<dbReference type="eggNOG" id="ENOG5030WF5">
    <property type="taxonomic scope" value="Bacteria"/>
</dbReference>
<sequence length="302" mass="35056">MKNHILLGKLLMNAFKILGKAQNEIESDLKNFKFTKELEIDFKNINFKESFKKNFFTLLIISILLESKVSKKHIVSYGKIITYLRQIVTSTDNMIDNEDKGLIFIKSLKNQMVSNSLIMLICQNFLTKECLELNEGKDIAVKKIFDKIYLIAMSESLRDKSQYLEYPNEKYILEKIHSGIGGELLKISLEAPLVIEENSKLREYSNGIFEIGMALQALDDFFDIEEDEESGKINLLRSALLYSEKDEEVVREEYLKKVSENAYNGFKILEDNEFPINKKEAKKVLKKLFELRGLKEYVSILD</sequence>
<dbReference type="Proteomes" id="UP000017081">
    <property type="component" value="Unassembled WGS sequence"/>
</dbReference>
<accession>U7VBE1</accession>
<keyword evidence="2" id="KW-1185">Reference proteome</keyword>
<evidence type="ECO:0008006" key="3">
    <source>
        <dbReference type="Google" id="ProtNLM"/>
    </source>
</evidence>
<reference evidence="1 2" key="1">
    <citation type="submission" date="2013-08" db="EMBL/GenBank/DDBJ databases">
        <authorList>
            <person name="Weinstock G."/>
            <person name="Sodergren E."/>
            <person name="Wylie T."/>
            <person name="Fulton L."/>
            <person name="Fulton R."/>
            <person name="Fronick C."/>
            <person name="O'Laughlin M."/>
            <person name="Godfrey J."/>
            <person name="Miner T."/>
            <person name="Herter B."/>
            <person name="Appelbaum E."/>
            <person name="Cordes M."/>
            <person name="Lek S."/>
            <person name="Wollam A."/>
            <person name="Pepin K.H."/>
            <person name="Palsikar V.B."/>
            <person name="Mitreva M."/>
            <person name="Wilson R.K."/>
        </authorList>
    </citation>
    <scope>NUCLEOTIDE SEQUENCE [LARGE SCALE GENOMIC DNA]</scope>
    <source>
        <strain evidence="1 2">ATCC BAA-474</strain>
    </source>
</reference>
<evidence type="ECO:0000313" key="2">
    <source>
        <dbReference type="Proteomes" id="UP000017081"/>
    </source>
</evidence>
<comment type="caution">
    <text evidence="1">The sequence shown here is derived from an EMBL/GenBank/DDBJ whole genome shotgun (WGS) entry which is preliminary data.</text>
</comment>
<protein>
    <recommendedName>
        <fullName evidence="3">Polyprenyl synthetase</fullName>
    </recommendedName>
</protein>